<dbReference type="RefSeq" id="WP_009871290.1">
    <property type="nucleotide sequence ID" value="NZ_JXSL01000030.1"/>
</dbReference>
<feature type="transmembrane region" description="Helical" evidence="7">
    <location>
        <begin position="241"/>
        <end position="263"/>
    </location>
</feature>
<protein>
    <submittedName>
        <fullName evidence="9">Glycosyltransferase</fullName>
    </submittedName>
</protein>
<reference evidence="9 10" key="1">
    <citation type="submission" date="2015-01" db="EMBL/GenBank/DDBJ databases">
        <title>Genome Sequence of Magnetospirillum magnetotacticum Strain MS-1.</title>
        <authorList>
            <person name="Marinov G.K."/>
            <person name="Smalley M.D."/>
            <person name="DeSalvo G."/>
        </authorList>
    </citation>
    <scope>NUCLEOTIDE SEQUENCE [LARGE SCALE GENOMIC DNA]</scope>
    <source>
        <strain evidence="9 10">MS-1</strain>
    </source>
</reference>
<evidence type="ECO:0000256" key="6">
    <source>
        <dbReference type="ARBA" id="ARBA00023136"/>
    </source>
</evidence>
<evidence type="ECO:0000256" key="1">
    <source>
        <dbReference type="ARBA" id="ARBA00004141"/>
    </source>
</evidence>
<evidence type="ECO:0000256" key="4">
    <source>
        <dbReference type="ARBA" id="ARBA00022692"/>
    </source>
</evidence>
<evidence type="ECO:0000256" key="5">
    <source>
        <dbReference type="ARBA" id="ARBA00022989"/>
    </source>
</evidence>
<dbReference type="SUPFAM" id="SSF53448">
    <property type="entry name" value="Nucleotide-diphospho-sugar transferases"/>
    <property type="match status" value="1"/>
</dbReference>
<dbReference type="GO" id="GO:0005886">
    <property type="term" value="C:plasma membrane"/>
    <property type="evidence" value="ECO:0007669"/>
    <property type="project" value="TreeGrafter"/>
</dbReference>
<evidence type="ECO:0000256" key="7">
    <source>
        <dbReference type="SAM" id="Phobius"/>
    </source>
</evidence>
<dbReference type="PANTHER" id="PTHR48090">
    <property type="entry name" value="UNDECAPRENYL-PHOSPHATE 4-DEOXY-4-FORMAMIDO-L-ARABINOSE TRANSFERASE-RELATED"/>
    <property type="match status" value="1"/>
</dbReference>
<keyword evidence="3 9" id="KW-0808">Transferase</keyword>
<dbReference type="Pfam" id="PF00535">
    <property type="entry name" value="Glycos_transf_2"/>
    <property type="match status" value="1"/>
</dbReference>
<dbReference type="Proteomes" id="UP000031971">
    <property type="component" value="Unassembled WGS sequence"/>
</dbReference>
<organism evidence="9 10">
    <name type="scientific">Paramagnetospirillum magnetotacticum MS-1</name>
    <dbReference type="NCBI Taxonomy" id="272627"/>
    <lineage>
        <taxon>Bacteria</taxon>
        <taxon>Pseudomonadati</taxon>
        <taxon>Pseudomonadota</taxon>
        <taxon>Alphaproteobacteria</taxon>
        <taxon>Rhodospirillales</taxon>
        <taxon>Magnetospirillaceae</taxon>
        <taxon>Paramagnetospirillum</taxon>
    </lineage>
</organism>
<dbReference type="InterPro" id="IPR050256">
    <property type="entry name" value="Glycosyltransferase_2"/>
</dbReference>
<keyword evidence="5 7" id="KW-1133">Transmembrane helix</keyword>
<accession>A0A0C2U8E7</accession>
<evidence type="ECO:0000256" key="3">
    <source>
        <dbReference type="ARBA" id="ARBA00022679"/>
    </source>
</evidence>
<evidence type="ECO:0000313" key="10">
    <source>
        <dbReference type="Proteomes" id="UP000031971"/>
    </source>
</evidence>
<keyword evidence="6 7" id="KW-0472">Membrane</keyword>
<sequence length="327" mass="36409">MHTELAGTITYSIVVPAYCEAGNIGEFHRRLSAAMEPLDGEWELIIVDDRSIDETFAVVSELAARDPRVRGLRFARNQGSHTAILCGLHHARGECAVVLAADLEDPPELVPQLVAKWREDKAKIVWGVRGRRLAQTRSTLFFAGAFYFILRHVMGMKEMPASGTDCFLADRVVLDALARFPERNLNVIALLLWMGFDQAFMVYDKQPRHHGSSGWTLAKKIKLAIDSVTSFSYVPIRWMSLIGVGVACGGFLYAGLVFVMSLFDRVVPGWSSLMFVVLVLGGMQMMMLGILGEYLWRTLDEGRRRPRYIVEDTAGKAEPADLRGGEG</sequence>
<comment type="subcellular location">
    <subcellularLocation>
        <location evidence="1">Membrane</location>
        <topology evidence="1">Multi-pass membrane protein</topology>
    </subcellularLocation>
</comment>
<feature type="transmembrane region" description="Helical" evidence="7">
    <location>
        <begin position="138"/>
        <end position="154"/>
    </location>
</feature>
<dbReference type="AlphaFoldDB" id="A0A0C2U8E7"/>
<keyword evidence="10" id="KW-1185">Reference proteome</keyword>
<dbReference type="InterPro" id="IPR001173">
    <property type="entry name" value="Glyco_trans_2-like"/>
</dbReference>
<proteinExistence type="predicted"/>
<keyword evidence="4 7" id="KW-0812">Transmembrane</keyword>
<evidence type="ECO:0000259" key="8">
    <source>
        <dbReference type="Pfam" id="PF00535"/>
    </source>
</evidence>
<feature type="domain" description="Glycosyltransferase 2-like" evidence="8">
    <location>
        <begin position="12"/>
        <end position="139"/>
    </location>
</feature>
<dbReference type="OrthoDB" id="9807795at2"/>
<keyword evidence="2" id="KW-0328">Glycosyltransferase</keyword>
<evidence type="ECO:0000313" key="9">
    <source>
        <dbReference type="EMBL" id="KIL97777.1"/>
    </source>
</evidence>
<dbReference type="CDD" id="cd04187">
    <property type="entry name" value="DPM1_like_bac"/>
    <property type="match status" value="1"/>
</dbReference>
<gene>
    <name evidence="9" type="ORF">CCC_00838</name>
</gene>
<name>A0A0C2U8E7_PARME</name>
<dbReference type="InterPro" id="IPR029044">
    <property type="entry name" value="Nucleotide-diphossugar_trans"/>
</dbReference>
<evidence type="ECO:0000256" key="2">
    <source>
        <dbReference type="ARBA" id="ARBA00022676"/>
    </source>
</evidence>
<dbReference type="EMBL" id="JXSL01000030">
    <property type="protein sequence ID" value="KIL97777.1"/>
    <property type="molecule type" value="Genomic_DNA"/>
</dbReference>
<dbReference type="PANTHER" id="PTHR48090:SF1">
    <property type="entry name" value="PROPHAGE BACTOPRENOL GLUCOSYL TRANSFERASE HOMOLOG"/>
    <property type="match status" value="1"/>
</dbReference>
<feature type="transmembrane region" description="Helical" evidence="7">
    <location>
        <begin position="269"/>
        <end position="296"/>
    </location>
</feature>
<dbReference type="GO" id="GO:0016757">
    <property type="term" value="F:glycosyltransferase activity"/>
    <property type="evidence" value="ECO:0007669"/>
    <property type="project" value="UniProtKB-KW"/>
</dbReference>
<dbReference type="STRING" id="272627.CCC_00838"/>
<dbReference type="Gene3D" id="3.90.550.10">
    <property type="entry name" value="Spore Coat Polysaccharide Biosynthesis Protein SpsA, Chain A"/>
    <property type="match status" value="1"/>
</dbReference>
<comment type="caution">
    <text evidence="9">The sequence shown here is derived from an EMBL/GenBank/DDBJ whole genome shotgun (WGS) entry which is preliminary data.</text>
</comment>